<dbReference type="EMBL" id="LR593887">
    <property type="protein sequence ID" value="VTS06669.1"/>
    <property type="molecule type" value="Genomic_DNA"/>
</dbReference>
<evidence type="ECO:0000313" key="5">
    <source>
        <dbReference type="EMBL" id="VIP04654.1"/>
    </source>
</evidence>
<dbReference type="InterPro" id="IPR013517">
    <property type="entry name" value="FG-GAP"/>
</dbReference>
<dbReference type="InterPro" id="IPR028994">
    <property type="entry name" value="Integrin_alpha_N"/>
</dbReference>
<dbReference type="GO" id="GO:0008305">
    <property type="term" value="C:integrin complex"/>
    <property type="evidence" value="ECO:0007669"/>
    <property type="project" value="InterPro"/>
</dbReference>
<evidence type="ECO:0000259" key="4">
    <source>
        <dbReference type="Pfam" id="PF16640"/>
    </source>
</evidence>
<dbReference type="InterPro" id="IPR051412">
    <property type="entry name" value="Formin_Homology_Diaphanous_sf"/>
</dbReference>
<gene>
    <name evidence="5" type="ORF">GMBLW1_45390</name>
</gene>
<dbReference type="PRINTS" id="PR01185">
    <property type="entry name" value="INTEGRINA"/>
</dbReference>
<dbReference type="PANTHER" id="PTHR45691:SF6">
    <property type="entry name" value="PROTEIN DIAPHANOUS"/>
    <property type="match status" value="1"/>
</dbReference>
<proteinExistence type="predicted"/>
<evidence type="ECO:0000256" key="3">
    <source>
        <dbReference type="SAM" id="MobiDB-lite"/>
    </source>
</evidence>
<keyword evidence="1" id="KW-0732">Signal</keyword>
<dbReference type="GO" id="GO:0007155">
    <property type="term" value="P:cell adhesion"/>
    <property type="evidence" value="ECO:0007669"/>
    <property type="project" value="InterPro"/>
</dbReference>
<organism evidence="5">
    <name type="scientific">Tuwongella immobilis</name>
    <dbReference type="NCBI Taxonomy" id="692036"/>
    <lineage>
        <taxon>Bacteria</taxon>
        <taxon>Pseudomonadati</taxon>
        <taxon>Planctomycetota</taxon>
        <taxon>Planctomycetia</taxon>
        <taxon>Gemmatales</taxon>
        <taxon>Gemmataceae</taxon>
        <taxon>Tuwongella</taxon>
    </lineage>
</organism>
<dbReference type="AlphaFoldDB" id="A0A6C2YTB7"/>
<dbReference type="InterPro" id="IPR032109">
    <property type="entry name" value="Big_3_5"/>
</dbReference>
<dbReference type="KEGG" id="tim:GMBLW1_45390"/>
<dbReference type="Proteomes" id="UP000464378">
    <property type="component" value="Chromosome"/>
</dbReference>
<dbReference type="GO" id="GO:0030041">
    <property type="term" value="P:actin filament polymerization"/>
    <property type="evidence" value="ECO:0007669"/>
    <property type="project" value="TreeGrafter"/>
</dbReference>
<feature type="domain" description="Bacterial Ig-like" evidence="4">
    <location>
        <begin position="638"/>
        <end position="727"/>
    </location>
</feature>
<dbReference type="SUPFAM" id="SSF51126">
    <property type="entry name" value="Pectin lyase-like"/>
    <property type="match status" value="1"/>
</dbReference>
<feature type="region of interest" description="Disordered" evidence="3">
    <location>
        <begin position="828"/>
        <end position="889"/>
    </location>
</feature>
<keyword evidence="6" id="KW-1185">Reference proteome</keyword>
<dbReference type="NCBIfam" id="TIGR02601">
    <property type="entry name" value="autotrns_rpt"/>
    <property type="match status" value="1"/>
</dbReference>
<reference evidence="5" key="1">
    <citation type="submission" date="2019-04" db="EMBL/GenBank/DDBJ databases">
        <authorList>
            <consortium name="Science for Life Laboratories"/>
        </authorList>
    </citation>
    <scope>NUCLEOTIDE SEQUENCE</scope>
    <source>
        <strain evidence="5">MBLW1</strain>
    </source>
</reference>
<dbReference type="GO" id="GO:0005884">
    <property type="term" value="C:actin filament"/>
    <property type="evidence" value="ECO:0007669"/>
    <property type="project" value="TreeGrafter"/>
</dbReference>
<keyword evidence="2" id="KW-0325">Glycoprotein</keyword>
<feature type="compositionally biased region" description="Pro residues" evidence="3">
    <location>
        <begin position="834"/>
        <end position="880"/>
    </location>
</feature>
<dbReference type="Pfam" id="PF01839">
    <property type="entry name" value="FG-GAP"/>
    <property type="match status" value="1"/>
</dbReference>
<dbReference type="Gene3D" id="2.130.10.130">
    <property type="entry name" value="Integrin alpha, N-terminal"/>
    <property type="match status" value="2"/>
</dbReference>
<dbReference type="Pfam" id="PF16640">
    <property type="entry name" value="Big_3_5"/>
    <property type="match status" value="2"/>
</dbReference>
<dbReference type="InterPro" id="IPR013425">
    <property type="entry name" value="Autotrns_rpt"/>
</dbReference>
<dbReference type="Pfam" id="PF12951">
    <property type="entry name" value="PATR"/>
    <property type="match status" value="2"/>
</dbReference>
<dbReference type="PANTHER" id="PTHR45691">
    <property type="entry name" value="PROTEIN DIAPHANOUS"/>
    <property type="match status" value="1"/>
</dbReference>
<dbReference type="EMBL" id="LR586016">
    <property type="protein sequence ID" value="VIP04654.1"/>
    <property type="molecule type" value="Genomic_DNA"/>
</dbReference>
<sequence>MPARSRESQSRVYLHLQAFEDRLTPATITWTGAGDTGLWSNAANWSTGAVPLGDGTEDVIFPDGSPRLASFNDLNSMKYASVTLNGAGYNISGAPIFIGTTGLISNQAKGTNLLDLPISLIEGPSSITTTNAAAFLQLESPVLIYLTDLVVKGAGQSIFNADIVGTAGVVKDGPGTMQWLSSNQFQGETFVNNGLMSLSSAVTEATRLKLTVGDDSGAANTAQVVIQQSFQTTPNNSIINVLSDGLLNLSGESTAVSLLRLGSINGGGNVTGEGTLQLFGNVSVVASPSSSTISSKLELLPGDHTFDIANGFGDDLIINGAILGQGNFVKVGAGQVRLGATNLFTGVARVEAGQIFLQAPTNAIANQLQIGTGNGDTTIVSLTGSNQIADTGVVGIASNGVLNLNGFSTTIDQLNGAGAISINNAKLSVGTYNGSSQFEGNLTGTGDLFKTGTGSFTLSGSSSLTGSLIIDDGTLNVDGNAAGNPVTISKVGTLSGRGSVGVVDATSGGVILPKSNNQPSLLKTGDLTLGPDSTFGVTINGPLAGTEYSQVEVTGAVTLNSAKLIVTLSSQYSPPIDQKFQIITNDGTDPVIGTFNGLSEGAIFAVDGKVFSISYQGGTGNDVVLTRVSSSQPTVTILTSSKNPAVQGEMVTLIATVNISNGTGTLSGMVEFRDDQTLLGTAPVGPDGRAAITLNTLPLGTRNVIATYTGDAVFSRSISTTLLQTITAPPVQPIATTAVVTSSQSPSAAGTFIQLVATVTPSNTGGPGVSGMVNFFNGATFIGQAVLSNNQAVIALNVLPIGQNKITAQYSGDTNYLASTSPEFTQVVEGGVAPSPPSPPSPPPPPTPPVFPPPPPPPPLPPVSPPPPPPGPPAVPPVPPGTRFSVGRDAGTPQVVAYNATGTGTVLTGIQNDPRFAGGTRTATADITGDGLPDTIVAAGPGSVPIVRVFDGVTGSEVYSFLAYEESFAGGVYVAAADITGDGRAEVIVSADQGGGPRIRVFDGVTQAVIADFFGIEDPSFRGGTRVAAGDLNGDGVADLAVGAGFGGGPRVALFNGASLREGRVEKLVSDFFVFEQTLRNGVFITLGDLNGDGASDIIVGGGPGGGPRIYAISGRDFLDSGGNTRTQLANFFAGNSTSRGGVRISAQDVDGDSQDDLVVGSGEGDAPVVRVYLGRNIPADGAPAFSENFTPFSDTERTGIYVG</sequence>
<dbReference type="InterPro" id="IPR000413">
    <property type="entry name" value="Integrin_alpha"/>
</dbReference>
<dbReference type="SUPFAM" id="SSF69318">
    <property type="entry name" value="Integrin alpha N-terminal domain"/>
    <property type="match status" value="1"/>
</dbReference>
<evidence type="ECO:0000256" key="1">
    <source>
        <dbReference type="ARBA" id="ARBA00022729"/>
    </source>
</evidence>
<dbReference type="RefSeq" id="WP_162659708.1">
    <property type="nucleotide sequence ID" value="NZ_LR593887.1"/>
</dbReference>
<feature type="domain" description="Bacterial Ig-like" evidence="4">
    <location>
        <begin position="740"/>
        <end position="828"/>
    </location>
</feature>
<dbReference type="InterPro" id="IPR011050">
    <property type="entry name" value="Pectin_lyase_fold/virulence"/>
</dbReference>
<evidence type="ECO:0000313" key="6">
    <source>
        <dbReference type="Proteomes" id="UP000464378"/>
    </source>
</evidence>
<accession>A0A6C2YTB7</accession>
<dbReference type="FunCoup" id="A0A6C2YTB7">
    <property type="interactions" value="6"/>
</dbReference>
<name>A0A6C2YTB7_9BACT</name>
<dbReference type="InterPro" id="IPR013783">
    <property type="entry name" value="Ig-like_fold"/>
</dbReference>
<dbReference type="InParanoid" id="A0A6C2YTB7"/>
<evidence type="ECO:0000256" key="2">
    <source>
        <dbReference type="ARBA" id="ARBA00023180"/>
    </source>
</evidence>
<protein>
    <recommendedName>
        <fullName evidence="4">Bacterial Ig-like domain-containing protein</fullName>
    </recommendedName>
</protein>
<dbReference type="Gene3D" id="2.60.40.10">
    <property type="entry name" value="Immunoglobulins"/>
    <property type="match status" value="2"/>
</dbReference>